<comment type="caution">
    <text evidence="1">The sequence shown here is derived from an EMBL/GenBank/DDBJ whole genome shotgun (WGS) entry which is preliminary data.</text>
</comment>
<proteinExistence type="predicted"/>
<accession>A0A6B0YW27</accession>
<protein>
    <submittedName>
        <fullName evidence="1">Uncharacterized protein</fullName>
    </submittedName>
</protein>
<reference evidence="1" key="1">
    <citation type="submission" date="2019-09" db="EMBL/GenBank/DDBJ databases">
        <title>Characterisation of the sponge microbiome using genome-centric metagenomics.</title>
        <authorList>
            <person name="Engelberts J.P."/>
            <person name="Robbins S.J."/>
            <person name="De Goeij J.M."/>
            <person name="Aranda M."/>
            <person name="Bell S.C."/>
            <person name="Webster N.S."/>
        </authorList>
    </citation>
    <scope>NUCLEOTIDE SEQUENCE</scope>
    <source>
        <strain evidence="1">SB0664_bin_27</strain>
    </source>
</reference>
<dbReference type="EMBL" id="VXRG01000145">
    <property type="protein sequence ID" value="MXY95334.1"/>
    <property type="molecule type" value="Genomic_DNA"/>
</dbReference>
<evidence type="ECO:0000313" key="1">
    <source>
        <dbReference type="EMBL" id="MXY95334.1"/>
    </source>
</evidence>
<organism evidence="1">
    <name type="scientific">Caldilineaceae bacterium SB0664_bin_27</name>
    <dbReference type="NCBI Taxonomy" id="2605260"/>
    <lineage>
        <taxon>Bacteria</taxon>
        <taxon>Bacillati</taxon>
        <taxon>Chloroflexota</taxon>
        <taxon>Caldilineae</taxon>
        <taxon>Caldilineales</taxon>
        <taxon>Caldilineaceae</taxon>
    </lineage>
</organism>
<dbReference type="AlphaFoldDB" id="A0A6B0YW27"/>
<gene>
    <name evidence="1" type="ORF">F4Y42_17975</name>
</gene>
<sequence length="208" mass="23084">MATKLSTVIAAAPETDLAVVAAMAAQFESYILKGQVYRTVVVPTPDGRRGAGERPVQSSGGDVLARLHKLAAQSDSLSREQRQALAEARAQIDTAIARLPSNYQALLLREARARLNSLNWFLDDCSENRRECRVQYPFEIRNRQRIAEIGKALVSENADALATQVAPVDQRLQAMIARGEFVWEATVALVYPRKEYWYLYGLPVGPDP</sequence>
<name>A0A6B0YW27_9CHLR</name>